<proteinExistence type="predicted"/>
<keyword evidence="3 5" id="KW-1133">Transmembrane helix</keyword>
<evidence type="ECO:0000313" key="7">
    <source>
        <dbReference type="EMBL" id="WYW55319.1"/>
    </source>
</evidence>
<feature type="transmembrane region" description="Helical" evidence="5">
    <location>
        <begin position="172"/>
        <end position="194"/>
    </location>
</feature>
<evidence type="ECO:0000313" key="8">
    <source>
        <dbReference type="Proteomes" id="UP001491088"/>
    </source>
</evidence>
<dbReference type="RefSeq" id="WP_340932751.1">
    <property type="nucleotide sequence ID" value="NZ_CP150496.1"/>
</dbReference>
<evidence type="ECO:0000259" key="6">
    <source>
        <dbReference type="Pfam" id="PF13675"/>
    </source>
</evidence>
<organism evidence="7 8">
    <name type="scientific">Polaribacter marinaquae</name>
    <dbReference type="NCBI Taxonomy" id="1642819"/>
    <lineage>
        <taxon>Bacteria</taxon>
        <taxon>Pseudomonadati</taxon>
        <taxon>Bacteroidota</taxon>
        <taxon>Flavobacteriia</taxon>
        <taxon>Flavobacteriales</taxon>
        <taxon>Flavobacteriaceae</taxon>
    </lineage>
</organism>
<evidence type="ECO:0000256" key="3">
    <source>
        <dbReference type="ARBA" id="ARBA00022989"/>
    </source>
</evidence>
<comment type="subcellular location">
    <subcellularLocation>
        <location evidence="1">Membrane</location>
        <topology evidence="1">Multi-pass membrane protein</topology>
    </subcellularLocation>
</comment>
<keyword evidence="8" id="KW-1185">Reference proteome</keyword>
<evidence type="ECO:0000256" key="5">
    <source>
        <dbReference type="SAM" id="Phobius"/>
    </source>
</evidence>
<evidence type="ECO:0000256" key="2">
    <source>
        <dbReference type="ARBA" id="ARBA00022692"/>
    </source>
</evidence>
<evidence type="ECO:0000256" key="1">
    <source>
        <dbReference type="ARBA" id="ARBA00004141"/>
    </source>
</evidence>
<dbReference type="InterPro" id="IPR029095">
    <property type="entry name" value="NarX-like_N"/>
</dbReference>
<accession>A0ABZ2TQB2</accession>
<sequence length="202" mass="23865">MKKKVTLSFILFTLLVVSNQIIFHFDIKRQSYDAEIINKAGKQRMYSQKLTKDAFFASNAMNTDSFEDKMLDFRETYQDFKIGNYYINNIVLKFYNNQDLNDLYKENQSYYKNLEDASSAILNDIHNDTLFVKSLKTIRDNENGFLVSMDKIVEEYQKMSEIKVNKLQQMQLLFHAASFLLLLYVLFFIIIPIFGRETKSIV</sequence>
<keyword evidence="4 5" id="KW-0472">Membrane</keyword>
<reference evidence="7 8" key="1">
    <citation type="submission" date="2024-03" db="EMBL/GenBank/DDBJ databases">
        <authorList>
            <person name="Cao K."/>
        </authorList>
    </citation>
    <scope>NUCLEOTIDE SEQUENCE [LARGE SCALE GENOMIC DNA]</scope>
    <source>
        <strain evidence="7 8">MCCC 1K00696</strain>
    </source>
</reference>
<dbReference type="Proteomes" id="UP001491088">
    <property type="component" value="Chromosome"/>
</dbReference>
<keyword evidence="2 5" id="KW-0812">Transmembrane</keyword>
<gene>
    <name evidence="7" type="ORF">WG950_12370</name>
</gene>
<name>A0ABZ2TQB2_9FLAO</name>
<feature type="domain" description="NarX-like N-terminal" evidence="6">
    <location>
        <begin position="29"/>
        <end position="76"/>
    </location>
</feature>
<dbReference type="Pfam" id="PF13675">
    <property type="entry name" value="PilJ"/>
    <property type="match status" value="1"/>
</dbReference>
<protein>
    <submittedName>
        <fullName evidence="7">Type IV pili methyl-accepting chemotaxis transducer N-terminal domain-containing protein</fullName>
    </submittedName>
</protein>
<dbReference type="EMBL" id="CP150496">
    <property type="protein sequence ID" value="WYW55319.1"/>
    <property type="molecule type" value="Genomic_DNA"/>
</dbReference>
<evidence type="ECO:0000256" key="4">
    <source>
        <dbReference type="ARBA" id="ARBA00023136"/>
    </source>
</evidence>